<dbReference type="AlphaFoldDB" id="A0A0D8HE04"/>
<reference evidence="1 2" key="1">
    <citation type="submission" date="2015-01" db="EMBL/GenBank/DDBJ databases">
        <title>Draft genome of the acidophilic iron oxidizer Acidithrix ferrooxidans strain Py-F3.</title>
        <authorList>
            <person name="Poehlein A."/>
            <person name="Eisen S."/>
            <person name="Schloemann M."/>
            <person name="Johnson B.D."/>
            <person name="Daniel R."/>
            <person name="Muehling M."/>
        </authorList>
    </citation>
    <scope>NUCLEOTIDE SEQUENCE [LARGE SCALE GENOMIC DNA]</scope>
    <source>
        <strain evidence="1 2">Py-F3</strain>
    </source>
</reference>
<dbReference type="Proteomes" id="UP000032360">
    <property type="component" value="Unassembled WGS sequence"/>
</dbReference>
<accession>A0A0D8HE04</accession>
<evidence type="ECO:0000313" key="1">
    <source>
        <dbReference type="EMBL" id="KJF16190.1"/>
    </source>
</evidence>
<gene>
    <name evidence="1" type="ORF">AXFE_29570</name>
</gene>
<evidence type="ECO:0000313" key="2">
    <source>
        <dbReference type="Proteomes" id="UP000032360"/>
    </source>
</evidence>
<protein>
    <submittedName>
        <fullName evidence="1">Uncharacterized protein</fullName>
    </submittedName>
</protein>
<keyword evidence="2" id="KW-1185">Reference proteome</keyword>
<name>A0A0D8HE04_9ACTN</name>
<sequence>MDKCVSLGAYPMVKVRVAPEQRHYCADQLVESDRRRGGAVTKR</sequence>
<comment type="caution">
    <text evidence="1">The sequence shown here is derived from an EMBL/GenBank/DDBJ whole genome shotgun (WGS) entry which is preliminary data.</text>
</comment>
<proteinExistence type="predicted"/>
<organism evidence="1 2">
    <name type="scientific">Acidithrix ferrooxidans</name>
    <dbReference type="NCBI Taxonomy" id="1280514"/>
    <lineage>
        <taxon>Bacteria</taxon>
        <taxon>Bacillati</taxon>
        <taxon>Actinomycetota</taxon>
        <taxon>Acidimicrobiia</taxon>
        <taxon>Acidimicrobiales</taxon>
        <taxon>Acidimicrobiaceae</taxon>
        <taxon>Acidithrix</taxon>
    </lineage>
</organism>
<dbReference type="EMBL" id="JXYS01000094">
    <property type="protein sequence ID" value="KJF16190.1"/>
    <property type="molecule type" value="Genomic_DNA"/>
</dbReference>
<dbReference type="STRING" id="1280514.AXFE_29570"/>